<dbReference type="CDD" id="cd15997">
    <property type="entry name" value="7tmB2_GPR112"/>
    <property type="match status" value="1"/>
</dbReference>
<evidence type="ECO:0000256" key="1">
    <source>
        <dbReference type="ARBA" id="ARBA00004651"/>
    </source>
</evidence>
<feature type="transmembrane region" description="Helical" evidence="13">
    <location>
        <begin position="972"/>
        <end position="995"/>
    </location>
</feature>
<evidence type="ECO:0000256" key="3">
    <source>
        <dbReference type="ARBA" id="ARBA00022692"/>
    </source>
</evidence>
<keyword evidence="6" id="KW-0297">G-protein coupled receptor</keyword>
<keyword evidence="3 13" id="KW-0812">Transmembrane</keyword>
<dbReference type="GO" id="GO:0005886">
    <property type="term" value="C:plasma membrane"/>
    <property type="evidence" value="ECO:0007669"/>
    <property type="project" value="UniProtKB-SubCell"/>
</dbReference>
<feature type="transmembrane region" description="Helical" evidence="13">
    <location>
        <begin position="1058"/>
        <end position="1086"/>
    </location>
</feature>
<keyword evidence="4" id="KW-0732">Signal</keyword>
<organism evidence="16 17">
    <name type="scientific">Betta splendens</name>
    <name type="common">Siamese fighting fish</name>
    <dbReference type="NCBI Taxonomy" id="158456"/>
    <lineage>
        <taxon>Eukaryota</taxon>
        <taxon>Metazoa</taxon>
        <taxon>Chordata</taxon>
        <taxon>Craniata</taxon>
        <taxon>Vertebrata</taxon>
        <taxon>Euteleostomi</taxon>
        <taxon>Actinopterygii</taxon>
        <taxon>Neopterygii</taxon>
        <taxon>Teleostei</taxon>
        <taxon>Neoteleostei</taxon>
        <taxon>Acanthomorphata</taxon>
        <taxon>Anabantaria</taxon>
        <taxon>Anabantiformes</taxon>
        <taxon>Anabantoidei</taxon>
        <taxon>Osphronemidae</taxon>
        <taxon>Betta</taxon>
    </lineage>
</organism>
<keyword evidence="10" id="KW-0325">Glycoprotein</keyword>
<dbReference type="FunFam" id="1.20.1070.10:FF:000043">
    <property type="entry name" value="adhesion G-protein coupled receptor G2 isoform X1"/>
    <property type="match status" value="1"/>
</dbReference>
<dbReference type="InterPro" id="IPR000203">
    <property type="entry name" value="GPS"/>
</dbReference>
<dbReference type="InterPro" id="IPR013320">
    <property type="entry name" value="ConA-like_dom_sf"/>
</dbReference>
<keyword evidence="7 13" id="KW-0472">Membrane</keyword>
<evidence type="ECO:0000256" key="7">
    <source>
        <dbReference type="ARBA" id="ARBA00023136"/>
    </source>
</evidence>
<dbReference type="Gene3D" id="1.20.1070.10">
    <property type="entry name" value="Rhodopsin 7-helix transmembrane proteins"/>
    <property type="match status" value="1"/>
</dbReference>
<comment type="subcellular location">
    <subcellularLocation>
        <location evidence="1">Cell membrane</location>
        <topology evidence="1">Multi-pass membrane protein</topology>
    </subcellularLocation>
</comment>
<dbReference type="GO" id="GO:0007166">
    <property type="term" value="P:cell surface receptor signaling pathway"/>
    <property type="evidence" value="ECO:0007669"/>
    <property type="project" value="InterPro"/>
</dbReference>
<dbReference type="InterPro" id="IPR017983">
    <property type="entry name" value="GPCR_2_secretin-like_CS"/>
</dbReference>
<evidence type="ECO:0000256" key="13">
    <source>
        <dbReference type="SAM" id="Phobius"/>
    </source>
</evidence>
<feature type="region of interest" description="Disordered" evidence="12">
    <location>
        <begin position="372"/>
        <end position="406"/>
    </location>
</feature>
<feature type="transmembrane region" description="Helical" evidence="13">
    <location>
        <begin position="1106"/>
        <end position="1127"/>
    </location>
</feature>
<sequence length="1223" mass="132086">MSSGQKAVHAAVMSPIRSQSSLGICIQLLLCFLAASATDSLWGRKLVLSGRPCLWQLRPDVVPALEELTACILLRPFVLTQWTGFAYKAPGAAGTELGLGGSGAQVSAWLFGEERRFARRLAEGAWHSVCLAWSGRAQRARLYVNGSLQGEVRGNRARPRRLAPNGTLTLGASHYVDADGGVREEAGSNLLGEVGRFGLWGRERGEGELGAHSCADGDVVSWDLRQWRPGCPPRDDGSLTCAWSHYKIKVRTFVVHSAQSGNCSLPLEGVMRNWLESVLPPNASVHEVSVSSPSSACRALGDSAAPRLQHPQESGASTNCDACLSSEVYVTVEPSADVGGVQTSVAALLTVPFSSDALSVTAEPRSLSITPVESFPTIRDPPTPGSTESCPTQSLSAQPMSASTTRDPLDLNQTDAVAPDVFFRANVSLSVTGNPENPRDVIEKWAKKALEVNGTMTVLNLVVKENVGRNLQEHEMTWTFDQQKHQYNCTFHVQEQKKSSVEEVRAAITAALSSKYEDGSASIQPTDLAVRHIEPGNCLEDAASSVYGMYIWPETFPQVKQEMGCNEPPSERAFRLCKLDIDTDASSWAKPDMTNCQPLVSISDLNNITVTTGNTAEVVDLIQDLVGAQLGNGAELSSSDLTSVVDKLGEVIDVSVGPDTGANIVSIISNILLSETNVTPVASAVLNMTNKMGDTMDFQSESVSLTAPSMALSMVNVDPVGFGGLTFGVTSSSQLGPSTFVNQSFVSDPLQETVATIALPPTLHSFFPPGETDTTRVQFQFYETHDLFQDPDTTDSTQGNWTLNSYIISASINNSIVRDLTDPVVVTLRHQRPIQPGDKVQCRFWDFQRNGGRGGWNRRGCRTRGVSSDRTSCVCDHLTHFAVLLDVSRSPLSGADALALALLSYAGCGLSSVFLGLTLLTYVVFAKLRRDYPSRILVNLSAALLGLDLLFLLDAWLASFSNRHACVAAAAALHYFLLASFTWMGLEAVHMYFALVKVFNVYVPAYVLKFCAAGWGVPLVIVSLVLAIDTDAYGSSTPEEAAVALQSSDSFCWLQSDVFFYATVVAFILLVLLFNTCVFVVVLVQIRQMKANKPSANGTSSSLKELRAVASLTVLLGLTWSVGLFSFGPGRVVLMYVFTICNSLQGFFVFLFHCLMKDNVRKQWRIHLCCGRFRPSECSDWSRSVTAANHFKKQNLVNSDSLASDGASAVRKASDSSAVSASQ</sequence>
<reference evidence="17" key="1">
    <citation type="submission" date="2025-08" db="UniProtKB">
        <authorList>
            <consortium name="RefSeq"/>
        </authorList>
    </citation>
    <scope>IDENTIFICATION</scope>
</reference>
<dbReference type="OrthoDB" id="10037534at2759"/>
<evidence type="ECO:0000256" key="5">
    <source>
        <dbReference type="ARBA" id="ARBA00022989"/>
    </source>
</evidence>
<dbReference type="AlphaFoldDB" id="A0A9W2Y2Q1"/>
<dbReference type="InterPro" id="IPR017981">
    <property type="entry name" value="GPCR_2-like_7TM"/>
</dbReference>
<keyword evidence="2" id="KW-1003">Cell membrane</keyword>
<evidence type="ECO:0000256" key="12">
    <source>
        <dbReference type="SAM" id="MobiDB-lite"/>
    </source>
</evidence>
<dbReference type="KEGG" id="bspl:114864978"/>
<dbReference type="PRINTS" id="PR01422">
    <property type="entry name" value="GPR56ORPHANR"/>
</dbReference>
<evidence type="ECO:0000259" key="14">
    <source>
        <dbReference type="PROSITE" id="PS50221"/>
    </source>
</evidence>
<evidence type="ECO:0000259" key="15">
    <source>
        <dbReference type="PROSITE" id="PS50261"/>
    </source>
</evidence>
<dbReference type="SUPFAM" id="SSF81321">
    <property type="entry name" value="Family A G protein-coupled receptor-like"/>
    <property type="match status" value="1"/>
</dbReference>
<keyword evidence="8" id="KW-1015">Disulfide bond</keyword>
<protein>
    <submittedName>
        <fullName evidence="17">Adhesion G-protein coupled receptor G4</fullName>
    </submittedName>
</protein>
<dbReference type="Pfam" id="PF00002">
    <property type="entry name" value="7tm_2"/>
    <property type="match status" value="1"/>
</dbReference>
<dbReference type="PANTHER" id="PTHR12011:SF277">
    <property type="entry name" value="ADHESION G-PROTEIN COUPLED RECEPTOR G4"/>
    <property type="match status" value="1"/>
</dbReference>
<evidence type="ECO:0000256" key="9">
    <source>
        <dbReference type="ARBA" id="ARBA00023170"/>
    </source>
</evidence>
<keyword evidence="11" id="KW-0807">Transducer</keyword>
<evidence type="ECO:0000256" key="11">
    <source>
        <dbReference type="ARBA" id="ARBA00023224"/>
    </source>
</evidence>
<keyword evidence="5 13" id="KW-1133">Transmembrane helix</keyword>
<dbReference type="PANTHER" id="PTHR12011">
    <property type="entry name" value="ADHESION G-PROTEIN COUPLED RECEPTOR"/>
    <property type="match status" value="1"/>
</dbReference>
<dbReference type="RefSeq" id="XP_055368222.1">
    <property type="nucleotide sequence ID" value="XM_055512247.1"/>
</dbReference>
<dbReference type="Gene3D" id="2.60.220.50">
    <property type="match status" value="1"/>
</dbReference>
<accession>A0A9W2Y2Q1</accession>
<evidence type="ECO:0000256" key="4">
    <source>
        <dbReference type="ARBA" id="ARBA00022729"/>
    </source>
</evidence>
<feature type="compositionally biased region" description="Polar residues" evidence="12">
    <location>
        <begin position="385"/>
        <end position="406"/>
    </location>
</feature>
<evidence type="ECO:0000313" key="16">
    <source>
        <dbReference type="Proteomes" id="UP000515150"/>
    </source>
</evidence>
<proteinExistence type="predicted"/>
<dbReference type="PROSITE" id="PS00650">
    <property type="entry name" value="G_PROTEIN_RECEP_F2_2"/>
    <property type="match status" value="1"/>
</dbReference>
<evidence type="ECO:0000256" key="2">
    <source>
        <dbReference type="ARBA" id="ARBA00022475"/>
    </source>
</evidence>
<dbReference type="Proteomes" id="UP000515150">
    <property type="component" value="Chromosome 10"/>
</dbReference>
<name>A0A9W2Y2Q1_BETSP</name>
<dbReference type="CTD" id="793963"/>
<dbReference type="InterPro" id="IPR046338">
    <property type="entry name" value="GAIN_dom_sf"/>
</dbReference>
<dbReference type="InterPro" id="IPR000832">
    <property type="entry name" value="GPCR_2_secretin-like"/>
</dbReference>
<dbReference type="InterPro" id="IPR057244">
    <property type="entry name" value="GAIN_B"/>
</dbReference>
<feature type="transmembrane region" description="Helical" evidence="13">
    <location>
        <begin position="1133"/>
        <end position="1155"/>
    </location>
</feature>
<evidence type="ECO:0000256" key="6">
    <source>
        <dbReference type="ARBA" id="ARBA00023040"/>
    </source>
</evidence>
<dbReference type="PRINTS" id="PR00249">
    <property type="entry name" value="GPCRSECRETIN"/>
</dbReference>
<feature type="domain" description="GAIN-B" evidence="14">
    <location>
        <begin position="731"/>
        <end position="891"/>
    </location>
</feature>
<feature type="transmembrane region" description="Helical" evidence="13">
    <location>
        <begin position="937"/>
        <end position="960"/>
    </location>
</feature>
<dbReference type="InterPro" id="IPR003910">
    <property type="entry name" value="GPR1/GPR3/GPR5"/>
</dbReference>
<evidence type="ECO:0000256" key="8">
    <source>
        <dbReference type="ARBA" id="ARBA00023157"/>
    </source>
</evidence>
<feature type="domain" description="G-protein coupled receptors family 2 profile 2" evidence="15">
    <location>
        <begin position="900"/>
        <end position="1157"/>
    </location>
</feature>
<dbReference type="GO" id="GO:0007189">
    <property type="term" value="P:adenylate cyclase-activating G protein-coupled receptor signaling pathway"/>
    <property type="evidence" value="ECO:0007669"/>
    <property type="project" value="TreeGrafter"/>
</dbReference>
<dbReference type="PROSITE" id="PS50221">
    <property type="entry name" value="GAIN_B"/>
    <property type="match status" value="1"/>
</dbReference>
<dbReference type="GO" id="GO:0004930">
    <property type="term" value="F:G protein-coupled receptor activity"/>
    <property type="evidence" value="ECO:0007669"/>
    <property type="project" value="UniProtKB-KW"/>
</dbReference>
<feature type="transmembrane region" description="Helical" evidence="13">
    <location>
        <begin position="898"/>
        <end position="925"/>
    </location>
</feature>
<gene>
    <name evidence="17" type="primary">adgrg4a</name>
</gene>
<evidence type="ECO:0000256" key="10">
    <source>
        <dbReference type="ARBA" id="ARBA00023180"/>
    </source>
</evidence>
<evidence type="ECO:0000313" key="17">
    <source>
        <dbReference type="RefSeq" id="XP_055368222.1"/>
    </source>
</evidence>
<dbReference type="SUPFAM" id="SSF49899">
    <property type="entry name" value="Concanavalin A-like lectins/glucanases"/>
    <property type="match status" value="1"/>
</dbReference>
<dbReference type="Gene3D" id="2.60.120.200">
    <property type="match status" value="1"/>
</dbReference>
<dbReference type="Pfam" id="PF01825">
    <property type="entry name" value="GPS"/>
    <property type="match status" value="1"/>
</dbReference>
<dbReference type="PROSITE" id="PS50261">
    <property type="entry name" value="G_PROTEIN_RECEP_F2_4"/>
    <property type="match status" value="1"/>
</dbReference>
<keyword evidence="16" id="KW-1185">Reference proteome</keyword>
<dbReference type="SMART" id="SM00303">
    <property type="entry name" value="GPS"/>
    <property type="match status" value="1"/>
</dbReference>
<feature type="transmembrane region" description="Helical" evidence="13">
    <location>
        <begin position="1007"/>
        <end position="1028"/>
    </location>
</feature>
<dbReference type="GeneID" id="114864978"/>
<dbReference type="Pfam" id="PF13385">
    <property type="entry name" value="Laminin_G_3"/>
    <property type="match status" value="1"/>
</dbReference>
<keyword evidence="9 17" id="KW-0675">Receptor</keyword>